<evidence type="ECO:0000313" key="1">
    <source>
        <dbReference type="EMBL" id="MDX8050389.1"/>
    </source>
</evidence>
<dbReference type="RefSeq" id="WP_319984362.1">
    <property type="nucleotide sequence ID" value="NZ_JAXAVV010000005.1"/>
</dbReference>
<dbReference type="EMBL" id="JAXAVV010000005">
    <property type="protein sequence ID" value="MDX8050389.1"/>
    <property type="molecule type" value="Genomic_DNA"/>
</dbReference>
<sequence length="65" mass="7015">MSDDGRIEIACRDATGRPRALSVSLVDGEVCLTIPTPAACFGWRELDQLQRVLAEKRAQMPGAAT</sequence>
<gene>
    <name evidence="1" type="ORF">SK571_13440</name>
</gene>
<accession>A0ABU4TQ23</accession>
<organism evidence="1 2">
    <name type="scientific">Lentzea kristufekii</name>
    <dbReference type="NCBI Taxonomy" id="3095430"/>
    <lineage>
        <taxon>Bacteria</taxon>
        <taxon>Bacillati</taxon>
        <taxon>Actinomycetota</taxon>
        <taxon>Actinomycetes</taxon>
        <taxon>Pseudonocardiales</taxon>
        <taxon>Pseudonocardiaceae</taxon>
        <taxon>Lentzea</taxon>
    </lineage>
</organism>
<evidence type="ECO:0000313" key="2">
    <source>
        <dbReference type="Proteomes" id="UP001271792"/>
    </source>
</evidence>
<reference evidence="1 2" key="1">
    <citation type="submission" date="2023-11" db="EMBL/GenBank/DDBJ databases">
        <title>Lentzea sokolovensis, sp. nov., Lentzea kristufkii, sp. nov., and Lentzea miocenensis, sp. nov., rare actinobacteria from Sokolov Coal Basin, Miocene lacustrine sediment, Czech Republic.</title>
        <authorList>
            <person name="Lara A."/>
            <person name="Kotroba L."/>
            <person name="Nouioui I."/>
            <person name="Neumann-Schaal M."/>
            <person name="Mast Y."/>
            <person name="Chronakova A."/>
        </authorList>
    </citation>
    <scope>NUCLEOTIDE SEQUENCE [LARGE SCALE GENOMIC DNA]</scope>
    <source>
        <strain evidence="1 2">BCCO 10_0798</strain>
    </source>
</reference>
<comment type="caution">
    <text evidence="1">The sequence shown here is derived from an EMBL/GenBank/DDBJ whole genome shotgun (WGS) entry which is preliminary data.</text>
</comment>
<name>A0ABU4TQ23_9PSEU</name>
<dbReference type="Proteomes" id="UP001271792">
    <property type="component" value="Unassembled WGS sequence"/>
</dbReference>
<proteinExistence type="predicted"/>
<keyword evidence="2" id="KW-1185">Reference proteome</keyword>
<protein>
    <submittedName>
        <fullName evidence="1">Uncharacterized protein</fullName>
    </submittedName>
</protein>